<dbReference type="PATRIC" id="fig|1423744.4.peg.211"/>
<sequence>MTLKVFLFNCAYYPLQYNYNDYMEDFMKKLRQLIQSLIVFTAFVATSIVTLIYSNSWFQVALCLVAILGNGFLAYTFGKSIFEWIQILHDNSESLEAYSTQLSDEYQTVSQFKHDYKHIMASLSHFADKQDNNELKDHLNRFNQYSKTQLQTPAFDHYKDIKNIHVHYLRSLLIKAINQSQGTNTTITIHCPDEIFEIPMEEFDFLRIIGNWLSNANQVELDKQKIDIKIDQLDNQLTLSITNQIPQSQIINLQQIRKAHFTTKPNHKGYGLPLVDSISKHHKNALIDYTISDTTFTAQMTLTQL</sequence>
<accession>A0A0R2DK69</accession>
<dbReference type="OrthoDB" id="1652078at2"/>
<organism evidence="3 4">
    <name type="scientific">Holzapfeliella floricola DSM 23037 = JCM 16512</name>
    <dbReference type="NCBI Taxonomy" id="1423744"/>
    <lineage>
        <taxon>Bacteria</taxon>
        <taxon>Bacillati</taxon>
        <taxon>Bacillota</taxon>
        <taxon>Bacilli</taxon>
        <taxon>Lactobacillales</taxon>
        <taxon>Lactobacillaceae</taxon>
        <taxon>Holzapfeliella</taxon>
    </lineage>
</organism>
<feature type="domain" description="Sensor histidine kinase NatK-like C-terminal" evidence="2">
    <location>
        <begin position="200"/>
        <end position="302"/>
    </location>
</feature>
<dbReference type="Gene3D" id="3.30.565.10">
    <property type="entry name" value="Histidine kinase-like ATPase, C-terminal domain"/>
    <property type="match status" value="1"/>
</dbReference>
<dbReference type="STRING" id="1423744.FC86_GL000207"/>
<dbReference type="InterPro" id="IPR036890">
    <property type="entry name" value="HATPase_C_sf"/>
</dbReference>
<evidence type="ECO:0000259" key="2">
    <source>
        <dbReference type="Pfam" id="PF14501"/>
    </source>
</evidence>
<evidence type="ECO:0000313" key="4">
    <source>
        <dbReference type="Proteomes" id="UP000051378"/>
    </source>
</evidence>
<protein>
    <recommendedName>
        <fullName evidence="2">Sensor histidine kinase NatK-like C-terminal domain-containing protein</fullName>
    </recommendedName>
</protein>
<dbReference type="PANTHER" id="PTHR40448:SF1">
    <property type="entry name" value="TWO-COMPONENT SENSOR HISTIDINE KINASE"/>
    <property type="match status" value="1"/>
</dbReference>
<evidence type="ECO:0000256" key="1">
    <source>
        <dbReference type="SAM" id="Phobius"/>
    </source>
</evidence>
<feature type="transmembrane region" description="Helical" evidence="1">
    <location>
        <begin position="59"/>
        <end position="78"/>
    </location>
</feature>
<name>A0A0R2DK69_9LACO</name>
<comment type="caution">
    <text evidence="3">The sequence shown here is derived from an EMBL/GenBank/DDBJ whole genome shotgun (WGS) entry which is preliminary data.</text>
</comment>
<feature type="transmembrane region" description="Helical" evidence="1">
    <location>
        <begin position="33"/>
        <end position="53"/>
    </location>
</feature>
<dbReference type="SUPFAM" id="SSF55874">
    <property type="entry name" value="ATPase domain of HSP90 chaperone/DNA topoisomerase II/histidine kinase"/>
    <property type="match status" value="1"/>
</dbReference>
<keyword evidence="1" id="KW-0812">Transmembrane</keyword>
<dbReference type="Proteomes" id="UP000051378">
    <property type="component" value="Unassembled WGS sequence"/>
</dbReference>
<dbReference type="EMBL" id="AYZL01000010">
    <property type="protein sequence ID" value="KRN04530.1"/>
    <property type="molecule type" value="Genomic_DNA"/>
</dbReference>
<keyword evidence="1" id="KW-1133">Transmembrane helix</keyword>
<keyword evidence="1" id="KW-0472">Membrane</keyword>
<dbReference type="InterPro" id="IPR032834">
    <property type="entry name" value="NatK-like_C"/>
</dbReference>
<dbReference type="AlphaFoldDB" id="A0A0R2DK69"/>
<dbReference type="GO" id="GO:0042802">
    <property type="term" value="F:identical protein binding"/>
    <property type="evidence" value="ECO:0007669"/>
    <property type="project" value="TreeGrafter"/>
</dbReference>
<keyword evidence="4" id="KW-1185">Reference proteome</keyword>
<gene>
    <name evidence="3" type="ORF">FC86_GL000207</name>
</gene>
<dbReference type="Pfam" id="PF14501">
    <property type="entry name" value="HATPase_c_5"/>
    <property type="match status" value="1"/>
</dbReference>
<dbReference type="PANTHER" id="PTHR40448">
    <property type="entry name" value="TWO-COMPONENT SENSOR HISTIDINE KINASE"/>
    <property type="match status" value="1"/>
</dbReference>
<evidence type="ECO:0000313" key="3">
    <source>
        <dbReference type="EMBL" id="KRN04530.1"/>
    </source>
</evidence>
<reference evidence="3 4" key="1">
    <citation type="journal article" date="2015" name="Genome Announc.">
        <title>Expanding the biotechnology potential of lactobacilli through comparative genomics of 213 strains and associated genera.</title>
        <authorList>
            <person name="Sun Z."/>
            <person name="Harris H.M."/>
            <person name="McCann A."/>
            <person name="Guo C."/>
            <person name="Argimon S."/>
            <person name="Zhang W."/>
            <person name="Yang X."/>
            <person name="Jeffery I.B."/>
            <person name="Cooney J.C."/>
            <person name="Kagawa T.F."/>
            <person name="Liu W."/>
            <person name="Song Y."/>
            <person name="Salvetti E."/>
            <person name="Wrobel A."/>
            <person name="Rasinkangas P."/>
            <person name="Parkhill J."/>
            <person name="Rea M.C."/>
            <person name="O'Sullivan O."/>
            <person name="Ritari J."/>
            <person name="Douillard F.P."/>
            <person name="Paul Ross R."/>
            <person name="Yang R."/>
            <person name="Briner A.E."/>
            <person name="Felis G.E."/>
            <person name="de Vos W.M."/>
            <person name="Barrangou R."/>
            <person name="Klaenhammer T.R."/>
            <person name="Caufield P.W."/>
            <person name="Cui Y."/>
            <person name="Zhang H."/>
            <person name="O'Toole P.W."/>
        </authorList>
    </citation>
    <scope>NUCLEOTIDE SEQUENCE [LARGE SCALE GENOMIC DNA]</scope>
    <source>
        <strain evidence="3 4">DSM 23037</strain>
    </source>
</reference>
<proteinExistence type="predicted"/>